<keyword evidence="1" id="KW-0812">Transmembrane</keyword>
<dbReference type="EMBL" id="BMHE01000061">
    <property type="protein sequence ID" value="GGA10509.1"/>
    <property type="molecule type" value="Genomic_DNA"/>
</dbReference>
<accession>A0ABQ1FF99</accession>
<comment type="caution">
    <text evidence="2">The sequence shown here is derived from an EMBL/GenBank/DDBJ whole genome shotgun (WGS) entry which is preliminary data.</text>
</comment>
<name>A0ABQ1FF99_9BACL</name>
<dbReference type="Proteomes" id="UP000615455">
    <property type="component" value="Unassembled WGS sequence"/>
</dbReference>
<evidence type="ECO:0000256" key="1">
    <source>
        <dbReference type="SAM" id="Phobius"/>
    </source>
</evidence>
<feature type="transmembrane region" description="Helical" evidence="1">
    <location>
        <begin position="7"/>
        <end position="27"/>
    </location>
</feature>
<gene>
    <name evidence="2" type="ORF">GCM10008018_64850</name>
</gene>
<feature type="transmembrane region" description="Helical" evidence="1">
    <location>
        <begin position="33"/>
        <end position="53"/>
    </location>
</feature>
<protein>
    <submittedName>
        <fullName evidence="2">Uncharacterized protein</fullName>
    </submittedName>
</protein>
<keyword evidence="1" id="KW-0472">Membrane</keyword>
<evidence type="ECO:0000313" key="3">
    <source>
        <dbReference type="Proteomes" id="UP000615455"/>
    </source>
</evidence>
<reference evidence="3" key="1">
    <citation type="journal article" date="2019" name="Int. J. Syst. Evol. Microbiol.">
        <title>The Global Catalogue of Microorganisms (GCM) 10K type strain sequencing project: providing services to taxonomists for standard genome sequencing and annotation.</title>
        <authorList>
            <consortium name="The Broad Institute Genomics Platform"/>
            <consortium name="The Broad Institute Genome Sequencing Center for Infectious Disease"/>
            <person name="Wu L."/>
            <person name="Ma J."/>
        </authorList>
    </citation>
    <scope>NUCLEOTIDE SEQUENCE [LARGE SCALE GENOMIC DNA]</scope>
    <source>
        <strain evidence="3">CGMCC 1.15043</strain>
    </source>
</reference>
<proteinExistence type="predicted"/>
<evidence type="ECO:0000313" key="2">
    <source>
        <dbReference type="EMBL" id="GGA10509.1"/>
    </source>
</evidence>
<keyword evidence="1" id="KW-1133">Transmembrane helix</keyword>
<sequence length="68" mass="7794">MFDPKVMFAWTFSLCAGTLIMIVLKLIFYGSSFVTLLLAATTAINCAFLMTTYREETLRTLSKLFIWK</sequence>
<organism evidence="2 3">
    <name type="scientific">Paenibacillus marchantiophytorum</name>
    <dbReference type="NCBI Taxonomy" id="1619310"/>
    <lineage>
        <taxon>Bacteria</taxon>
        <taxon>Bacillati</taxon>
        <taxon>Bacillota</taxon>
        <taxon>Bacilli</taxon>
        <taxon>Bacillales</taxon>
        <taxon>Paenibacillaceae</taxon>
        <taxon>Paenibacillus</taxon>
    </lineage>
</organism>
<keyword evidence="3" id="KW-1185">Reference proteome</keyword>